<sequence length="739" mass="83884">MPLKPFHEHVLIMTGLSRNWPYVNAEPIIKDTDEEISLLKYFEKKDLGVVKLTSRFLAACEVNILDRTHGICYEGSEIVESPEKDGVAVQSSHDTGPCTDNIVLEASSPKRCGEKIVFESSNEEDQRVPNHEYVPESDLHDLDRAGCVGQLVGAHVPELFTSWYERKAKRETHLRDRISRYRLRMSLQRAKNAKLAKKVKKLKNLTLDKNTVEHAKVVDALKKELEDARGEGEKFKEELEREMVEKLKQVNEVEADGWRLHRSREYLEPLGVMQSKLWSSGAHDGVVEGYARCKAGVALEDLGIYKPEAEEELIKVADELKHVRFPYVIVGSDEADDDAVKSDQIVGSVSGLLRWKEREARLRDRIAGYREKMRLQKAKSAKLAKKVRKLKNLKRSTLDKGREAIEMVAKNTFKHAKVVEALRKELEDARAEGEEKLKAEREMVEKLNGDLELKTSECVSLEKSLEQVASEGQWLNGELELKKHECVSLEKSLERVSSERRWLIEEGFEYVINRLLRSREYLEPLGAVESKLWSSGAHDGVVRGYELCEAGVALEDVGIYKPGAEEEFIKAADELKYMRFPYVVALSQCADRTLDELRTLEPIGMEEAEDDVEGIAGGDQENSRSIIVQMAPKQPNTGLFVGLNKGHVVTKKELAPRPSDRKGKTSKRSHFVRNLIREVAGFAPYEKRITELLKVGKDKRALKVAKRKLGTHKRAKKKREEMSSVLRKMRSGGGAEKKK</sequence>
<accession>A0ACB9HLF1</accession>
<comment type="caution">
    <text evidence="1">The sequence shown here is derived from an EMBL/GenBank/DDBJ whole genome shotgun (WGS) entry which is preliminary data.</text>
</comment>
<proteinExistence type="predicted"/>
<protein>
    <submittedName>
        <fullName evidence="1">Uncharacterized protein</fullName>
    </submittedName>
</protein>
<gene>
    <name evidence="1" type="ORF">L1987_39224</name>
</gene>
<name>A0ACB9HLF1_9ASTR</name>
<dbReference type="EMBL" id="CM042029">
    <property type="protein sequence ID" value="KAI3796549.1"/>
    <property type="molecule type" value="Genomic_DNA"/>
</dbReference>
<dbReference type="Proteomes" id="UP001056120">
    <property type="component" value="Linkage Group LG12"/>
</dbReference>
<evidence type="ECO:0000313" key="2">
    <source>
        <dbReference type="Proteomes" id="UP001056120"/>
    </source>
</evidence>
<keyword evidence="2" id="KW-1185">Reference proteome</keyword>
<reference evidence="2" key="1">
    <citation type="journal article" date="2022" name="Mol. Ecol. Resour.">
        <title>The genomes of chicory, endive, great burdock and yacon provide insights into Asteraceae palaeo-polyploidization history and plant inulin production.</title>
        <authorList>
            <person name="Fan W."/>
            <person name="Wang S."/>
            <person name="Wang H."/>
            <person name="Wang A."/>
            <person name="Jiang F."/>
            <person name="Liu H."/>
            <person name="Zhao H."/>
            <person name="Xu D."/>
            <person name="Zhang Y."/>
        </authorList>
    </citation>
    <scope>NUCLEOTIDE SEQUENCE [LARGE SCALE GENOMIC DNA]</scope>
    <source>
        <strain evidence="2">cv. Yunnan</strain>
    </source>
</reference>
<evidence type="ECO:0000313" key="1">
    <source>
        <dbReference type="EMBL" id="KAI3796549.1"/>
    </source>
</evidence>
<reference evidence="1 2" key="2">
    <citation type="journal article" date="2022" name="Mol. Ecol. Resour.">
        <title>The genomes of chicory, endive, great burdock and yacon provide insights into Asteraceae paleo-polyploidization history and plant inulin production.</title>
        <authorList>
            <person name="Fan W."/>
            <person name="Wang S."/>
            <person name="Wang H."/>
            <person name="Wang A."/>
            <person name="Jiang F."/>
            <person name="Liu H."/>
            <person name="Zhao H."/>
            <person name="Xu D."/>
            <person name="Zhang Y."/>
        </authorList>
    </citation>
    <scope>NUCLEOTIDE SEQUENCE [LARGE SCALE GENOMIC DNA]</scope>
    <source>
        <strain evidence="2">cv. Yunnan</strain>
        <tissue evidence="1">Leaves</tissue>
    </source>
</reference>
<organism evidence="1 2">
    <name type="scientific">Smallanthus sonchifolius</name>
    <dbReference type="NCBI Taxonomy" id="185202"/>
    <lineage>
        <taxon>Eukaryota</taxon>
        <taxon>Viridiplantae</taxon>
        <taxon>Streptophyta</taxon>
        <taxon>Embryophyta</taxon>
        <taxon>Tracheophyta</taxon>
        <taxon>Spermatophyta</taxon>
        <taxon>Magnoliopsida</taxon>
        <taxon>eudicotyledons</taxon>
        <taxon>Gunneridae</taxon>
        <taxon>Pentapetalae</taxon>
        <taxon>asterids</taxon>
        <taxon>campanulids</taxon>
        <taxon>Asterales</taxon>
        <taxon>Asteraceae</taxon>
        <taxon>Asteroideae</taxon>
        <taxon>Heliantheae alliance</taxon>
        <taxon>Millerieae</taxon>
        <taxon>Smallanthus</taxon>
    </lineage>
</organism>